<keyword evidence="5 9" id="KW-0472">Membrane</keyword>
<evidence type="ECO:0000256" key="1">
    <source>
        <dbReference type="ARBA" id="ARBA00004141"/>
    </source>
</evidence>
<evidence type="ECO:0000313" key="11">
    <source>
        <dbReference type="EMBL" id="KAJ3605684.1"/>
    </source>
</evidence>
<evidence type="ECO:0000256" key="2">
    <source>
        <dbReference type="ARBA" id="ARBA00022692"/>
    </source>
</evidence>
<dbReference type="PANTHER" id="PTHR24232:SF107">
    <property type="entry name" value="HYDROXYCARBOXYLIC ACID RECEPTOR 2-LIKE"/>
    <property type="match status" value="1"/>
</dbReference>
<dbReference type="SUPFAM" id="SSF81321">
    <property type="entry name" value="Family A G protein-coupled receptor-like"/>
    <property type="match status" value="1"/>
</dbReference>
<keyword evidence="3 9" id="KW-1133">Transmembrane helix</keyword>
<keyword evidence="12" id="KW-1185">Reference proteome</keyword>
<sequence length="361" mass="40532">MCQIHTGNPHLSRGVDKTCRAEEGHLEDNSAGYTGGFSDRICLLVSLCKQPSHHTCGMASQVTLSPALMDFHNASVAKPTMYESCREMPGVIIWYLCLQFINMFMGIPANIVVIWLIRTNKGDSSTSDIFILQLAVLDVLFCLTPPLELVNILYLTSDLPWYVLRFFYGIKDTSPLFLACICLDRYMAVLHPLTFTELKDRNHRAVLATAVWLVVLAYAAGKCVGSIPDFDRVFTVLILATFAFMVFCNIAILWALWQSGPGRDEMHPVKKRACRMVLIILAIIVFNYFPPVALFPFKVYYTEDVFRCYIHYLAFGLMDFSSSIQPVLYLSKDKLVLSAALCCRGKKKAPVSTSNTTQTAL</sequence>
<dbReference type="PANTHER" id="PTHR24232">
    <property type="entry name" value="G-PROTEIN COUPLED RECEPTOR"/>
    <property type="match status" value="1"/>
</dbReference>
<dbReference type="Gene3D" id="1.20.1070.10">
    <property type="entry name" value="Rhodopsin 7-helix transmembrane proteins"/>
    <property type="match status" value="1"/>
</dbReference>
<evidence type="ECO:0000256" key="8">
    <source>
        <dbReference type="ARBA" id="ARBA00023224"/>
    </source>
</evidence>
<dbReference type="GO" id="GO:0005886">
    <property type="term" value="C:plasma membrane"/>
    <property type="evidence" value="ECO:0007669"/>
    <property type="project" value="TreeGrafter"/>
</dbReference>
<dbReference type="OrthoDB" id="8889623at2759"/>
<evidence type="ECO:0000313" key="12">
    <source>
        <dbReference type="Proteomes" id="UP001148018"/>
    </source>
</evidence>
<evidence type="ECO:0000256" key="4">
    <source>
        <dbReference type="ARBA" id="ARBA00023040"/>
    </source>
</evidence>
<evidence type="ECO:0000259" key="10">
    <source>
        <dbReference type="PROSITE" id="PS50262"/>
    </source>
</evidence>
<feature type="transmembrane region" description="Helical" evidence="9">
    <location>
        <begin position="129"/>
        <end position="154"/>
    </location>
</feature>
<dbReference type="InterPro" id="IPR000276">
    <property type="entry name" value="GPCR_Rhodpsn"/>
</dbReference>
<feature type="transmembrane region" description="Helical" evidence="9">
    <location>
        <begin position="309"/>
        <end position="330"/>
    </location>
</feature>
<keyword evidence="7" id="KW-0325">Glycoprotein</keyword>
<dbReference type="PRINTS" id="PR00237">
    <property type="entry name" value="GPCRRHODOPSN"/>
</dbReference>
<evidence type="ECO:0000256" key="5">
    <source>
        <dbReference type="ARBA" id="ARBA00023136"/>
    </source>
</evidence>
<dbReference type="GO" id="GO:0007200">
    <property type="term" value="P:phospholipase C-activating G protein-coupled receptor signaling pathway"/>
    <property type="evidence" value="ECO:0007669"/>
    <property type="project" value="TreeGrafter"/>
</dbReference>
<evidence type="ECO:0000256" key="6">
    <source>
        <dbReference type="ARBA" id="ARBA00023170"/>
    </source>
</evidence>
<keyword evidence="2 9" id="KW-0812">Transmembrane</keyword>
<organism evidence="11 12">
    <name type="scientific">Muraenolepis orangiensis</name>
    <name type="common">Patagonian moray cod</name>
    <dbReference type="NCBI Taxonomy" id="630683"/>
    <lineage>
        <taxon>Eukaryota</taxon>
        <taxon>Metazoa</taxon>
        <taxon>Chordata</taxon>
        <taxon>Craniata</taxon>
        <taxon>Vertebrata</taxon>
        <taxon>Euteleostomi</taxon>
        <taxon>Actinopterygii</taxon>
        <taxon>Neopterygii</taxon>
        <taxon>Teleostei</taxon>
        <taxon>Neoteleostei</taxon>
        <taxon>Acanthomorphata</taxon>
        <taxon>Zeiogadaria</taxon>
        <taxon>Gadariae</taxon>
        <taxon>Gadiformes</taxon>
        <taxon>Muraenolepidoidei</taxon>
        <taxon>Muraenolepididae</taxon>
        <taxon>Muraenolepis</taxon>
    </lineage>
</organism>
<accession>A0A9Q0EFA4</accession>
<feature type="transmembrane region" description="Helical" evidence="9">
    <location>
        <begin position="277"/>
        <end position="297"/>
    </location>
</feature>
<dbReference type="GO" id="GO:0004930">
    <property type="term" value="F:G protein-coupled receptor activity"/>
    <property type="evidence" value="ECO:0007669"/>
    <property type="project" value="UniProtKB-KW"/>
</dbReference>
<feature type="domain" description="G-protein coupled receptors family 1 profile" evidence="10">
    <location>
        <begin position="109"/>
        <end position="329"/>
    </location>
</feature>
<evidence type="ECO:0000256" key="9">
    <source>
        <dbReference type="SAM" id="Phobius"/>
    </source>
</evidence>
<evidence type="ECO:0000256" key="7">
    <source>
        <dbReference type="ARBA" id="ARBA00023180"/>
    </source>
</evidence>
<keyword evidence="8" id="KW-0807">Transducer</keyword>
<feature type="transmembrane region" description="Helical" evidence="9">
    <location>
        <begin position="205"/>
        <end position="221"/>
    </location>
</feature>
<comment type="subcellular location">
    <subcellularLocation>
        <location evidence="1">Membrane</location>
        <topology evidence="1">Multi-pass membrane protein</topology>
    </subcellularLocation>
</comment>
<dbReference type="GO" id="GO:0035025">
    <property type="term" value="P:positive regulation of Rho protein signal transduction"/>
    <property type="evidence" value="ECO:0007669"/>
    <property type="project" value="TreeGrafter"/>
</dbReference>
<dbReference type="AlphaFoldDB" id="A0A9Q0EFA4"/>
<dbReference type="Proteomes" id="UP001148018">
    <property type="component" value="Unassembled WGS sequence"/>
</dbReference>
<feature type="transmembrane region" description="Helical" evidence="9">
    <location>
        <begin position="233"/>
        <end position="257"/>
    </location>
</feature>
<protein>
    <recommendedName>
        <fullName evidence="10">G-protein coupled receptors family 1 profile domain-containing protein</fullName>
    </recommendedName>
</protein>
<dbReference type="Pfam" id="PF00001">
    <property type="entry name" value="7tm_1"/>
    <property type="match status" value="1"/>
</dbReference>
<keyword evidence="4" id="KW-0297">G-protein coupled receptor</keyword>
<dbReference type="EMBL" id="JANIIK010000043">
    <property type="protein sequence ID" value="KAJ3605684.1"/>
    <property type="molecule type" value="Genomic_DNA"/>
</dbReference>
<evidence type="ECO:0000256" key="3">
    <source>
        <dbReference type="ARBA" id="ARBA00022989"/>
    </source>
</evidence>
<gene>
    <name evidence="11" type="ORF">NHX12_027728</name>
</gene>
<keyword evidence="6" id="KW-0675">Receptor</keyword>
<proteinExistence type="predicted"/>
<feature type="transmembrane region" description="Helical" evidence="9">
    <location>
        <begin position="92"/>
        <end position="117"/>
    </location>
</feature>
<dbReference type="InterPro" id="IPR017452">
    <property type="entry name" value="GPCR_Rhodpsn_7TM"/>
</dbReference>
<reference evidence="11" key="1">
    <citation type="submission" date="2022-07" db="EMBL/GenBank/DDBJ databases">
        <title>Chromosome-level genome of Muraenolepis orangiensis.</title>
        <authorList>
            <person name="Kim J."/>
        </authorList>
    </citation>
    <scope>NUCLEOTIDE SEQUENCE</scope>
    <source>
        <strain evidence="11">KU_S4_2022</strain>
        <tissue evidence="11">Muscle</tissue>
    </source>
</reference>
<dbReference type="PROSITE" id="PS50262">
    <property type="entry name" value="G_PROTEIN_RECEP_F1_2"/>
    <property type="match status" value="1"/>
</dbReference>
<comment type="caution">
    <text evidence="11">The sequence shown here is derived from an EMBL/GenBank/DDBJ whole genome shotgun (WGS) entry which is preliminary data.</text>
</comment>
<name>A0A9Q0EFA4_9TELE</name>